<dbReference type="EMBL" id="MU003498">
    <property type="protein sequence ID" value="KAF2474440.1"/>
    <property type="molecule type" value="Genomic_DNA"/>
</dbReference>
<proteinExistence type="predicted"/>
<keyword evidence="2" id="KW-1185">Reference proteome</keyword>
<sequence length="672" mass="74322">MSHSFRPVQYPPQDQPHELSRISFRSLRNGFGSSSIRSKSPQSIVGESSWKGYGSPAPPSIQVEHHDSSSQTTAVNTETGNTPPSEPNDLPIASPPNSRIDSDPATGGSGPTPTNSDDWDERNAIVPRSNLTVIDVAALILNKMVGTGIFTTPGTVLAFTRSKGISVGLWAVGGLWSSLFLLVYLEFGNALPFNGGELIYLDEIYRTPELLFTILFSGYFLVLGNSYGNAVQFAKHVLLAANPNVEKSAELDARLVRLIAILCVSLVCLIHYSSSKAGLFLNKALAWYKVILLFVVFVAGMAYSHKHGSQLHDKTAPARGSSLDAMSAMISVFYTYQGWENANYVAGEIRALEGRTPTRRLKIGAFLAVGVVWILYILVSLAYYKVLDYKTITGGQSDLGAALYFAPKVFGSSFGMKICLAISAFGNVVAITYTASKVKQTIALQRILPFWRFFQKDLPQKGNETPFGGLVLHWISSVVFIAICPVSADGYSFTIGLFTYGHIFWSMLVAIGLWFLKSRMEEQFNEYRFTIFQRKWTVYTVPIIFALGTLLVLIFSAKPILPGKIPRYWWPATFFLILLGSFLYWSVIRIVQIEVTYKGKIQTIGQIIGFEIIVYDKDTINVPKNVKDSVAEALAAKIDGSGRRVECRTSGRVEKLEKGLVNVKERLVKWLL</sequence>
<reference evidence="1" key="1">
    <citation type="journal article" date="2020" name="Stud. Mycol.">
        <title>101 Dothideomycetes genomes: a test case for predicting lifestyles and emergence of pathogens.</title>
        <authorList>
            <person name="Haridas S."/>
            <person name="Albert R."/>
            <person name="Binder M."/>
            <person name="Bloem J."/>
            <person name="Labutti K."/>
            <person name="Salamov A."/>
            <person name="Andreopoulos B."/>
            <person name="Baker S."/>
            <person name="Barry K."/>
            <person name="Bills G."/>
            <person name="Bluhm B."/>
            <person name="Cannon C."/>
            <person name="Castanera R."/>
            <person name="Culley D."/>
            <person name="Daum C."/>
            <person name="Ezra D."/>
            <person name="Gonzalez J."/>
            <person name="Henrissat B."/>
            <person name="Kuo A."/>
            <person name="Liang C."/>
            <person name="Lipzen A."/>
            <person name="Lutzoni F."/>
            <person name="Magnuson J."/>
            <person name="Mondo S."/>
            <person name="Nolan M."/>
            <person name="Ohm R."/>
            <person name="Pangilinan J."/>
            <person name="Park H.-J."/>
            <person name="Ramirez L."/>
            <person name="Alfaro M."/>
            <person name="Sun H."/>
            <person name="Tritt A."/>
            <person name="Yoshinaga Y."/>
            <person name="Zwiers L.-H."/>
            <person name="Turgeon B."/>
            <person name="Goodwin S."/>
            <person name="Spatafora J."/>
            <person name="Crous P."/>
            <person name="Grigoriev I."/>
        </authorList>
    </citation>
    <scope>NUCLEOTIDE SEQUENCE</scope>
    <source>
        <strain evidence="1">ATCC 200398</strain>
    </source>
</reference>
<dbReference type="Proteomes" id="UP000799755">
    <property type="component" value="Unassembled WGS sequence"/>
</dbReference>
<protein>
    <submittedName>
        <fullName evidence="1">Uncharacterized protein</fullName>
    </submittedName>
</protein>
<comment type="caution">
    <text evidence="1">The sequence shown here is derived from an EMBL/GenBank/DDBJ whole genome shotgun (WGS) entry which is preliminary data.</text>
</comment>
<evidence type="ECO:0000313" key="1">
    <source>
        <dbReference type="EMBL" id="KAF2474440.1"/>
    </source>
</evidence>
<name>A0ACB6R7Z1_9PLEO</name>
<evidence type="ECO:0000313" key="2">
    <source>
        <dbReference type="Proteomes" id="UP000799755"/>
    </source>
</evidence>
<gene>
    <name evidence="1" type="ORF">BDR25DRAFT_122014</name>
</gene>
<organism evidence="1 2">
    <name type="scientific">Lindgomyces ingoldianus</name>
    <dbReference type="NCBI Taxonomy" id="673940"/>
    <lineage>
        <taxon>Eukaryota</taxon>
        <taxon>Fungi</taxon>
        <taxon>Dikarya</taxon>
        <taxon>Ascomycota</taxon>
        <taxon>Pezizomycotina</taxon>
        <taxon>Dothideomycetes</taxon>
        <taxon>Pleosporomycetidae</taxon>
        <taxon>Pleosporales</taxon>
        <taxon>Lindgomycetaceae</taxon>
        <taxon>Lindgomyces</taxon>
    </lineage>
</organism>
<accession>A0ACB6R7Z1</accession>